<organism evidence="8">
    <name type="scientific">mine drainage metagenome</name>
    <dbReference type="NCBI Taxonomy" id="410659"/>
    <lineage>
        <taxon>unclassified sequences</taxon>
        <taxon>metagenomes</taxon>
        <taxon>ecological metagenomes</taxon>
    </lineage>
</organism>
<dbReference type="AlphaFoldDB" id="T1AP14"/>
<dbReference type="InterPro" id="IPR012337">
    <property type="entry name" value="RNaseH-like_sf"/>
</dbReference>
<dbReference type="PANTHER" id="PTHR10322">
    <property type="entry name" value="DNA POLYMERASE CATALYTIC SUBUNIT"/>
    <property type="match status" value="1"/>
</dbReference>
<dbReference type="GO" id="GO:0003677">
    <property type="term" value="F:DNA binding"/>
    <property type="evidence" value="ECO:0007669"/>
    <property type="project" value="UniProtKB-KW"/>
</dbReference>
<dbReference type="InterPro" id="IPR050240">
    <property type="entry name" value="DNA_pol_type-B"/>
</dbReference>
<dbReference type="PANTHER" id="PTHR10322:SF23">
    <property type="entry name" value="DNA POLYMERASE DELTA CATALYTIC SUBUNIT"/>
    <property type="match status" value="1"/>
</dbReference>
<gene>
    <name evidence="8" type="ORF">B1A_15440</name>
</gene>
<name>T1AP14_9ZZZZ</name>
<dbReference type="InterPro" id="IPR043502">
    <property type="entry name" value="DNA/RNA_pol_sf"/>
</dbReference>
<dbReference type="InterPro" id="IPR036397">
    <property type="entry name" value="RNaseH_sf"/>
</dbReference>
<dbReference type="InterPro" id="IPR006134">
    <property type="entry name" value="DNA-dir_DNA_pol_B_multi_dom"/>
</dbReference>
<sequence length="140" mass="15489">MEYCEHDADLALRILQRLRSIDRGADLATVAHLPLEEGLNGRTSLFIDALLIPRADAEHVGVPPTHRLRREAAIEGGYVHTIRPGMYRWVVVLDFKSMYPSIIIAQNICFTTLSDRGTNVSPTGARFLSADVRPGLIPGI</sequence>
<feature type="non-terminal residue" evidence="8">
    <location>
        <position position="140"/>
    </location>
</feature>
<evidence type="ECO:0000256" key="1">
    <source>
        <dbReference type="ARBA" id="ARBA00012417"/>
    </source>
</evidence>
<dbReference type="GO" id="GO:0000166">
    <property type="term" value="F:nucleotide binding"/>
    <property type="evidence" value="ECO:0007669"/>
    <property type="project" value="InterPro"/>
</dbReference>
<dbReference type="GO" id="GO:0006261">
    <property type="term" value="P:DNA-templated DNA replication"/>
    <property type="evidence" value="ECO:0007669"/>
    <property type="project" value="TreeGrafter"/>
</dbReference>
<comment type="caution">
    <text evidence="8">The sequence shown here is derived from an EMBL/GenBank/DDBJ whole genome shotgun (WGS) entry which is preliminary data.</text>
</comment>
<keyword evidence="5" id="KW-0238">DNA-binding</keyword>
<dbReference type="SUPFAM" id="SSF53098">
    <property type="entry name" value="Ribonuclease H-like"/>
    <property type="match status" value="1"/>
</dbReference>
<proteinExistence type="predicted"/>
<dbReference type="Pfam" id="PF00136">
    <property type="entry name" value="DNA_pol_B"/>
    <property type="match status" value="1"/>
</dbReference>
<dbReference type="InterPro" id="IPR023211">
    <property type="entry name" value="DNA_pol_palm_dom_sf"/>
</dbReference>
<evidence type="ECO:0000256" key="2">
    <source>
        <dbReference type="ARBA" id="ARBA00022679"/>
    </source>
</evidence>
<protein>
    <recommendedName>
        <fullName evidence="1">DNA-directed DNA polymerase</fullName>
        <ecNumber evidence="1">2.7.7.7</ecNumber>
    </recommendedName>
</protein>
<reference evidence="8" key="2">
    <citation type="journal article" date="2014" name="ISME J.">
        <title>Microbial stratification in low pH oxic and suboxic macroscopic growths along an acid mine drainage.</title>
        <authorList>
            <person name="Mendez-Garcia C."/>
            <person name="Mesa V."/>
            <person name="Sprenger R.R."/>
            <person name="Richter M."/>
            <person name="Diez M.S."/>
            <person name="Solano J."/>
            <person name="Bargiela R."/>
            <person name="Golyshina O.V."/>
            <person name="Manteca A."/>
            <person name="Ramos J.L."/>
            <person name="Gallego J.R."/>
            <person name="Llorente I."/>
            <person name="Martins Dos Santos V.A."/>
            <person name="Jensen O.N."/>
            <person name="Pelaez A.I."/>
            <person name="Sanchez J."/>
            <person name="Ferrer M."/>
        </authorList>
    </citation>
    <scope>NUCLEOTIDE SEQUENCE</scope>
</reference>
<dbReference type="Gene3D" id="3.30.420.10">
    <property type="entry name" value="Ribonuclease H-like superfamily/Ribonuclease H"/>
    <property type="match status" value="1"/>
</dbReference>
<dbReference type="SUPFAM" id="SSF56672">
    <property type="entry name" value="DNA/RNA polymerases"/>
    <property type="match status" value="1"/>
</dbReference>
<dbReference type="GO" id="GO:0003887">
    <property type="term" value="F:DNA-directed DNA polymerase activity"/>
    <property type="evidence" value="ECO:0007669"/>
    <property type="project" value="UniProtKB-KW"/>
</dbReference>
<evidence type="ECO:0000313" key="8">
    <source>
        <dbReference type="EMBL" id="EQD43840.1"/>
    </source>
</evidence>
<dbReference type="EC" id="2.7.7.7" evidence="1"/>
<evidence type="ECO:0000256" key="5">
    <source>
        <dbReference type="ARBA" id="ARBA00023125"/>
    </source>
</evidence>
<comment type="catalytic activity">
    <reaction evidence="6">
        <text>DNA(n) + a 2'-deoxyribonucleoside 5'-triphosphate = DNA(n+1) + diphosphate</text>
        <dbReference type="Rhea" id="RHEA:22508"/>
        <dbReference type="Rhea" id="RHEA-COMP:17339"/>
        <dbReference type="Rhea" id="RHEA-COMP:17340"/>
        <dbReference type="ChEBI" id="CHEBI:33019"/>
        <dbReference type="ChEBI" id="CHEBI:61560"/>
        <dbReference type="ChEBI" id="CHEBI:173112"/>
        <dbReference type="EC" id="2.7.7.7"/>
    </reaction>
</comment>
<keyword evidence="4" id="KW-0239">DNA-directed DNA polymerase</keyword>
<accession>T1AP14</accession>
<reference evidence="8" key="1">
    <citation type="submission" date="2013-08" db="EMBL/GenBank/DDBJ databases">
        <authorList>
            <person name="Mendez C."/>
            <person name="Richter M."/>
            <person name="Ferrer M."/>
            <person name="Sanchez J."/>
        </authorList>
    </citation>
    <scope>NUCLEOTIDE SEQUENCE</scope>
</reference>
<evidence type="ECO:0000256" key="4">
    <source>
        <dbReference type="ARBA" id="ARBA00022932"/>
    </source>
</evidence>
<evidence type="ECO:0000259" key="7">
    <source>
        <dbReference type="Pfam" id="PF00136"/>
    </source>
</evidence>
<evidence type="ECO:0000256" key="6">
    <source>
        <dbReference type="ARBA" id="ARBA00049244"/>
    </source>
</evidence>
<keyword evidence="3" id="KW-0548">Nucleotidyltransferase</keyword>
<keyword evidence="2" id="KW-0808">Transferase</keyword>
<dbReference type="EMBL" id="AUZX01011331">
    <property type="protein sequence ID" value="EQD43840.1"/>
    <property type="molecule type" value="Genomic_DNA"/>
</dbReference>
<evidence type="ECO:0000256" key="3">
    <source>
        <dbReference type="ARBA" id="ARBA00022695"/>
    </source>
</evidence>
<feature type="domain" description="DNA-directed DNA polymerase family B multifunctional" evidence="7">
    <location>
        <begin position="35"/>
        <end position="121"/>
    </location>
</feature>
<dbReference type="Gene3D" id="3.90.1600.10">
    <property type="entry name" value="Palm domain of DNA polymerase"/>
    <property type="match status" value="1"/>
</dbReference>